<dbReference type="OMA" id="HEPRWFM"/>
<reference evidence="1" key="1">
    <citation type="journal article" date="2017" name="Nature">
        <title>The genome of Chenopodium quinoa.</title>
        <authorList>
            <person name="Jarvis D.E."/>
            <person name="Ho Y.S."/>
            <person name="Lightfoot D.J."/>
            <person name="Schmoeckel S.M."/>
            <person name="Li B."/>
            <person name="Borm T.J.A."/>
            <person name="Ohyanagi H."/>
            <person name="Mineta K."/>
            <person name="Michell C.T."/>
            <person name="Saber N."/>
            <person name="Kharbatia N.M."/>
            <person name="Rupper R.R."/>
            <person name="Sharp A.R."/>
            <person name="Dally N."/>
            <person name="Boughton B.A."/>
            <person name="Woo Y.H."/>
            <person name="Gao G."/>
            <person name="Schijlen E.G.W.M."/>
            <person name="Guo X."/>
            <person name="Momin A.A."/>
            <person name="Negrao S."/>
            <person name="Al-Babili S."/>
            <person name="Gehring C."/>
            <person name="Roessner U."/>
            <person name="Jung C."/>
            <person name="Murphy K."/>
            <person name="Arold S.T."/>
            <person name="Gojobori T."/>
            <person name="van der Linden C.G."/>
            <person name="van Loo E.N."/>
            <person name="Jellen E.N."/>
            <person name="Maughan P.J."/>
            <person name="Tester M."/>
        </authorList>
    </citation>
    <scope>NUCLEOTIDE SEQUENCE [LARGE SCALE GENOMIC DNA]</scope>
    <source>
        <strain evidence="1">cv. PI 614886</strain>
    </source>
</reference>
<keyword evidence="2" id="KW-1185">Reference proteome</keyword>
<proteinExistence type="predicted"/>
<dbReference type="EnsemblPlants" id="AUR62044510-RA">
    <property type="protein sequence ID" value="AUR62044510-RA:cds"/>
    <property type="gene ID" value="AUR62044510"/>
</dbReference>
<organism evidence="1 2">
    <name type="scientific">Chenopodium quinoa</name>
    <name type="common">Quinoa</name>
    <dbReference type="NCBI Taxonomy" id="63459"/>
    <lineage>
        <taxon>Eukaryota</taxon>
        <taxon>Viridiplantae</taxon>
        <taxon>Streptophyta</taxon>
        <taxon>Embryophyta</taxon>
        <taxon>Tracheophyta</taxon>
        <taxon>Spermatophyta</taxon>
        <taxon>Magnoliopsida</taxon>
        <taxon>eudicotyledons</taxon>
        <taxon>Gunneridae</taxon>
        <taxon>Pentapetalae</taxon>
        <taxon>Caryophyllales</taxon>
        <taxon>Chenopodiaceae</taxon>
        <taxon>Chenopodioideae</taxon>
        <taxon>Atripliceae</taxon>
        <taxon>Chenopodium</taxon>
    </lineage>
</organism>
<sequence length="78" mass="8641">MEETGEPPSNRTNSNAIDDETALTQQNMEADEASVNGEADLENNFLHQPLLKRNRTLSASHLAMVGAKVSYMESLDYE</sequence>
<evidence type="ECO:0000313" key="2">
    <source>
        <dbReference type="Proteomes" id="UP000596660"/>
    </source>
</evidence>
<reference evidence="1" key="2">
    <citation type="submission" date="2021-03" db="UniProtKB">
        <authorList>
            <consortium name="EnsemblPlants"/>
        </authorList>
    </citation>
    <scope>IDENTIFICATION</scope>
</reference>
<accession>A0A803NEF6</accession>
<dbReference type="Proteomes" id="UP000596660">
    <property type="component" value="Unplaced"/>
</dbReference>
<protein>
    <submittedName>
        <fullName evidence="1">Uncharacterized protein</fullName>
    </submittedName>
</protein>
<evidence type="ECO:0000313" key="1">
    <source>
        <dbReference type="EnsemblPlants" id="AUR62044510-RA:cds"/>
    </source>
</evidence>
<dbReference type="AlphaFoldDB" id="A0A803NEF6"/>
<dbReference type="Gramene" id="AUR62044510-RA">
    <property type="protein sequence ID" value="AUR62044510-RA:cds"/>
    <property type="gene ID" value="AUR62044510"/>
</dbReference>
<name>A0A803NEF6_CHEQI</name>